<name>A0A8H5FAU6_9AGAR</name>
<gene>
    <name evidence="14" type="ORF">D9611_010625</name>
</gene>
<dbReference type="GO" id="GO:0000796">
    <property type="term" value="C:condensin complex"/>
    <property type="evidence" value="ECO:0007669"/>
    <property type="project" value="TreeGrafter"/>
</dbReference>
<evidence type="ECO:0000259" key="13">
    <source>
        <dbReference type="Pfam" id="PF12922"/>
    </source>
</evidence>
<comment type="function">
    <text evidence="10">Regulatory subunit of the condensin complex, a complex required for conversion of interphase chromatin into mitotic-like condense chromosomes. The condensin complex probably introduces positive supercoils into relaxed DNA in the presence of type I topoisomerases and converts nicked DNA into positive knotted forms in the presence of type II topoisomerases.</text>
</comment>
<dbReference type="Pfam" id="PF12922">
    <property type="entry name" value="Cnd1_N"/>
    <property type="match status" value="1"/>
</dbReference>
<evidence type="ECO:0000256" key="5">
    <source>
        <dbReference type="ARBA" id="ARBA00022618"/>
    </source>
</evidence>
<keyword evidence="8" id="KW-0539">Nucleus</keyword>
<dbReference type="GO" id="GO:0051301">
    <property type="term" value="P:cell division"/>
    <property type="evidence" value="ECO:0007669"/>
    <property type="project" value="UniProtKB-KW"/>
</dbReference>
<dbReference type="PIRSF" id="PIRSF017127">
    <property type="entry name" value="Condensin_D2"/>
    <property type="match status" value="1"/>
</dbReference>
<dbReference type="InterPro" id="IPR026971">
    <property type="entry name" value="CND1/NCAPD3"/>
</dbReference>
<feature type="compositionally biased region" description="Low complexity" evidence="11">
    <location>
        <begin position="154"/>
        <end position="166"/>
    </location>
</feature>
<dbReference type="GO" id="GO:0007076">
    <property type="term" value="P:mitotic chromosome condensation"/>
    <property type="evidence" value="ECO:0007669"/>
    <property type="project" value="InterPro"/>
</dbReference>
<evidence type="ECO:0000256" key="3">
    <source>
        <dbReference type="ARBA" id="ARBA00009606"/>
    </source>
</evidence>
<evidence type="ECO:0000256" key="10">
    <source>
        <dbReference type="PIRNR" id="PIRNR017127"/>
    </source>
</evidence>
<dbReference type="InterPro" id="IPR007673">
    <property type="entry name" value="Condensin_cplx_su1"/>
</dbReference>
<dbReference type="PANTHER" id="PTHR14222">
    <property type="entry name" value="CONDENSIN"/>
    <property type="match status" value="1"/>
</dbReference>
<accession>A0A8H5FAU6</accession>
<comment type="caution">
    <text evidence="14">The sequence shown here is derived from an EMBL/GenBank/DDBJ whole genome shotgun (WGS) entry which is preliminary data.</text>
</comment>
<evidence type="ECO:0000256" key="2">
    <source>
        <dbReference type="ARBA" id="ARBA00004286"/>
    </source>
</evidence>
<dbReference type="Gene3D" id="1.25.10.10">
    <property type="entry name" value="Leucine-rich Repeat Variant"/>
    <property type="match status" value="2"/>
</dbReference>
<feature type="compositionally biased region" description="Basic residues" evidence="11">
    <location>
        <begin position="496"/>
        <end position="508"/>
    </location>
</feature>
<keyword evidence="4" id="KW-0158">Chromosome</keyword>
<dbReference type="Proteomes" id="UP000541558">
    <property type="component" value="Unassembled WGS sequence"/>
</dbReference>
<keyword evidence="6 10" id="KW-0498">Mitosis</keyword>
<dbReference type="InterPro" id="IPR011989">
    <property type="entry name" value="ARM-like"/>
</dbReference>
<evidence type="ECO:0000256" key="1">
    <source>
        <dbReference type="ARBA" id="ARBA00004123"/>
    </source>
</evidence>
<feature type="compositionally biased region" description="Acidic residues" evidence="11">
    <location>
        <begin position="898"/>
        <end position="907"/>
    </location>
</feature>
<feature type="compositionally biased region" description="Basic residues" evidence="11">
    <location>
        <begin position="1346"/>
        <end position="1364"/>
    </location>
</feature>
<evidence type="ECO:0000256" key="9">
    <source>
        <dbReference type="ARBA" id="ARBA00023306"/>
    </source>
</evidence>
<evidence type="ECO:0000256" key="4">
    <source>
        <dbReference type="ARBA" id="ARBA00022454"/>
    </source>
</evidence>
<dbReference type="InterPro" id="IPR032682">
    <property type="entry name" value="Cnd1_C"/>
</dbReference>
<evidence type="ECO:0000313" key="14">
    <source>
        <dbReference type="EMBL" id="KAF5330160.1"/>
    </source>
</evidence>
<keyword evidence="7 10" id="KW-0226">DNA condensation</keyword>
<keyword evidence="5 10" id="KW-0132">Cell division</keyword>
<dbReference type="InterPro" id="IPR016024">
    <property type="entry name" value="ARM-type_fold"/>
</dbReference>
<dbReference type="Pfam" id="PF12717">
    <property type="entry name" value="Cnd1"/>
    <property type="match status" value="1"/>
</dbReference>
<evidence type="ECO:0000256" key="7">
    <source>
        <dbReference type="ARBA" id="ARBA00023067"/>
    </source>
</evidence>
<dbReference type="GO" id="GO:0005634">
    <property type="term" value="C:nucleus"/>
    <property type="evidence" value="ECO:0007669"/>
    <property type="project" value="UniProtKB-SubCell"/>
</dbReference>
<feature type="compositionally biased region" description="Acidic residues" evidence="11">
    <location>
        <begin position="919"/>
        <end position="928"/>
    </location>
</feature>
<feature type="compositionally biased region" description="Acidic residues" evidence="11">
    <location>
        <begin position="512"/>
        <end position="555"/>
    </location>
</feature>
<organism evidence="14 15">
    <name type="scientific">Ephemerocybe angulata</name>
    <dbReference type="NCBI Taxonomy" id="980116"/>
    <lineage>
        <taxon>Eukaryota</taxon>
        <taxon>Fungi</taxon>
        <taxon>Dikarya</taxon>
        <taxon>Basidiomycota</taxon>
        <taxon>Agaricomycotina</taxon>
        <taxon>Agaricomycetes</taxon>
        <taxon>Agaricomycetidae</taxon>
        <taxon>Agaricales</taxon>
        <taxon>Agaricineae</taxon>
        <taxon>Psathyrellaceae</taxon>
        <taxon>Ephemerocybe</taxon>
    </lineage>
</organism>
<dbReference type="PANTHER" id="PTHR14222:SF2">
    <property type="entry name" value="CONDENSIN COMPLEX SUBUNIT 1"/>
    <property type="match status" value="1"/>
</dbReference>
<sequence>MAMLDSFELQTELSALGQPESYEIPHEDDFADKEPNELLEAAVEQIAENSDAIRTLEIFDVYRYLLKHAGSTPGVIMGKLLDSITSGLRAELEATTRDIEVGDPDAYLPHKLPLELYAFLLAWFAVASEKVKSEDDAPAATTKARRGRGGKAAGGRTASRTTTAARTETWSWQSQIPDTLKLILRVLALPTPRIWTTTVDRNTFLTALTRPAYRISELEAHMKLAPIRSLVYEVLCVSVKSHGQGFVLQNHVTTSLQFYEHMSESMAECLWKLATTYDHVQTGDEVLRELAGLNFTTDSKTARATARFLTSYAELYPRAAHRQLALLLNHQDSESYPMRQAIIEILGFLIRDLSSQEEGDAESKKKTNNEITGMFSLIFERMLDTNAYVRTKIFTVLTRLCEVCDNKFPRQRLKMTGRAIIALEDKSATVRKGALGLLVQLLLSHPYNMPFGGPLRKEEWKREFDERGRQLEAVGRVGDAIANREEDEGEEEEGKSKKKRKGKKKKARRSEDEMDVDGEEEEGEGEEEEDEEDEEEDEDAGGDTEEDEPDSMPVDEDPRPRKLAPRKSQINVDAMAQEQAVVAQLEHTEFLRLKLERKYYKEGLNFIEQLEGAMEVIVRLLGSKSKAEVLEAIEFFKRGAEYQLGGVQEGIRKMIHLIWVKDNNTTAGEDGKEVTKGVRQKLMECYKFLYFDPIDIEPRAQIKRISKNLIERTYEATLAELTSLEEMLRIMMEENYIHRDIIAKLWQIYSSTSLIPHQQRRGAIIILGMLGVAKPTEVLAPQKDLMLKVGLGKLGKRDLTLARYTCIALQRLNGSAKKVKGSLEDKTIRYPMNDPVFGMLLKVVLHPCRSTDWFGLTEQAINTVYALGEHPDEFCNELIKKLAQRTFGTRRSAVPVDGEGEGAEGEGVEGTQKEKGDDAMDEDEDGEGEGGATQDPMATQASGISAAPGRKTASDDVADSFELSQLLFVVGHVAIKQTVFLELVEREWKRQKEEKQAADKAASASKSTGKKDKEVDELDQVAGNAEDEIGDRIAAVRENELLFGSESLLAVFAPIIVQICGSPHKFKNRTLRAACHLSLCKLLCVSSMFTDKHHHLLFKILETSRDPNIRANSVIALGDVAVSFNTIIDENSAELYRGLLDGDPRVKKTTLMVLTHLILNGMVKVKGQLGEMAKCVEDEDERIQDLAKLFFSELAGKDNAIYNNLPDIISHLSGGLNPTEEEKFQSTMKYIFTFIEKERQAESIVEKLCQRFRATDTPRQWRDIAFCLSELPFKSERSVKKLIEGLQFYRDKLHEPEVFAKFTAILTKARANKAKDKPDAELDEFEKILDEHRVQGEEDQALQNRAAKKLKKRAKAAGKGKKKAAAVDEDE</sequence>
<protein>
    <recommendedName>
        <fullName evidence="10">Condensin complex subunit 1</fullName>
    </recommendedName>
</protein>
<keyword evidence="9 10" id="KW-0131">Cell cycle</keyword>
<feature type="region of interest" description="Disordered" evidence="11">
    <location>
        <begin position="1336"/>
        <end position="1371"/>
    </location>
</feature>
<dbReference type="GO" id="GO:0010032">
    <property type="term" value="P:meiotic chromosome condensation"/>
    <property type="evidence" value="ECO:0007669"/>
    <property type="project" value="TreeGrafter"/>
</dbReference>
<proteinExistence type="inferred from homology"/>
<reference evidence="14 15" key="1">
    <citation type="journal article" date="2020" name="ISME J.">
        <title>Uncovering the hidden diversity of litter-decomposition mechanisms in mushroom-forming fungi.</title>
        <authorList>
            <person name="Floudas D."/>
            <person name="Bentzer J."/>
            <person name="Ahren D."/>
            <person name="Johansson T."/>
            <person name="Persson P."/>
            <person name="Tunlid A."/>
        </authorList>
    </citation>
    <scope>NUCLEOTIDE SEQUENCE [LARGE SCALE GENOMIC DNA]</scope>
    <source>
        <strain evidence="14 15">CBS 175.51</strain>
    </source>
</reference>
<dbReference type="SUPFAM" id="SSF48371">
    <property type="entry name" value="ARM repeat"/>
    <property type="match status" value="1"/>
</dbReference>
<keyword evidence="15" id="KW-1185">Reference proteome</keyword>
<dbReference type="GO" id="GO:0042393">
    <property type="term" value="F:histone binding"/>
    <property type="evidence" value="ECO:0007669"/>
    <property type="project" value="TreeGrafter"/>
</dbReference>
<dbReference type="EMBL" id="JAACJK010000116">
    <property type="protein sequence ID" value="KAF5330160.1"/>
    <property type="molecule type" value="Genomic_DNA"/>
</dbReference>
<feature type="region of interest" description="Disordered" evidence="11">
    <location>
        <begin position="993"/>
        <end position="1015"/>
    </location>
</feature>
<feature type="region of interest" description="Disordered" evidence="11">
    <location>
        <begin position="890"/>
        <end position="952"/>
    </location>
</feature>
<dbReference type="GO" id="GO:0000779">
    <property type="term" value="C:condensed chromosome, centromeric region"/>
    <property type="evidence" value="ECO:0007669"/>
    <property type="project" value="TreeGrafter"/>
</dbReference>
<evidence type="ECO:0000313" key="15">
    <source>
        <dbReference type="Proteomes" id="UP000541558"/>
    </source>
</evidence>
<dbReference type="InterPro" id="IPR024324">
    <property type="entry name" value="Condensin_cplx_su1_N"/>
</dbReference>
<evidence type="ECO:0000259" key="12">
    <source>
        <dbReference type="Pfam" id="PF12717"/>
    </source>
</evidence>
<feature type="domain" description="Condensin complex subunit 1 N-terminal" evidence="13">
    <location>
        <begin position="77"/>
        <end position="246"/>
    </location>
</feature>
<evidence type="ECO:0000256" key="8">
    <source>
        <dbReference type="ARBA" id="ARBA00023242"/>
    </source>
</evidence>
<feature type="region of interest" description="Disordered" evidence="11">
    <location>
        <begin position="471"/>
        <end position="568"/>
    </location>
</feature>
<evidence type="ECO:0000256" key="6">
    <source>
        <dbReference type="ARBA" id="ARBA00022776"/>
    </source>
</evidence>
<evidence type="ECO:0000256" key="11">
    <source>
        <dbReference type="SAM" id="MobiDB-lite"/>
    </source>
</evidence>
<dbReference type="OrthoDB" id="436262at2759"/>
<feature type="region of interest" description="Disordered" evidence="11">
    <location>
        <begin position="135"/>
        <end position="166"/>
    </location>
</feature>
<feature type="domain" description="Condensin complex subunit 1 C-terminal" evidence="12">
    <location>
        <begin position="1109"/>
        <end position="1269"/>
    </location>
</feature>
<comment type="similarity">
    <text evidence="3 10">Belongs to the CND1 (condensin subunit 1) family.</text>
</comment>
<comment type="subcellular location">
    <subcellularLocation>
        <location evidence="2">Chromosome</location>
    </subcellularLocation>
    <subcellularLocation>
        <location evidence="1">Nucleus</location>
    </subcellularLocation>
</comment>